<sequence length="207" mass="23231">MNNLNLSKLDLGASTSAASPSEEPKYIYLLLYLIPLGTICGNVFVCLAVTLERRLRNRFNLFLVSLAISDMLCALLIMPKSAWQLIYGNQGQNWLLCHIWYSLDVFFTATTIIHLCVISIDRYMALRAPLMSSKMSDQMGLRLCARIAVAWFISFFIAGPFFVMALTDVRHLPHTHCQTRGASKSIGQGRASLKPIGLSDDHMRLML</sequence>
<evidence type="ECO:0000256" key="9">
    <source>
        <dbReference type="RuleBase" id="RU000688"/>
    </source>
</evidence>
<dbReference type="Proteomes" id="UP001626550">
    <property type="component" value="Unassembled WGS sequence"/>
</dbReference>
<proteinExistence type="inferred from homology"/>
<dbReference type="AlphaFoldDB" id="A0ABD2QF06"/>
<evidence type="ECO:0000256" key="3">
    <source>
        <dbReference type="ARBA" id="ARBA00022692"/>
    </source>
</evidence>
<dbReference type="EMBL" id="JBJKFK010000326">
    <property type="protein sequence ID" value="KAL3317812.1"/>
    <property type="molecule type" value="Genomic_DNA"/>
</dbReference>
<evidence type="ECO:0000259" key="11">
    <source>
        <dbReference type="PROSITE" id="PS50262"/>
    </source>
</evidence>
<feature type="transmembrane region" description="Helical" evidence="10">
    <location>
        <begin position="99"/>
        <end position="120"/>
    </location>
</feature>
<keyword evidence="5 9" id="KW-0297">G-protein coupled receptor</keyword>
<gene>
    <name evidence="12" type="primary">HTR2B</name>
    <name evidence="12" type="ORF">Ciccas_003525</name>
</gene>
<feature type="domain" description="G-protein coupled receptors family 1 profile" evidence="11">
    <location>
        <begin position="41"/>
        <end position="207"/>
    </location>
</feature>
<dbReference type="PROSITE" id="PS00237">
    <property type="entry name" value="G_PROTEIN_RECEP_F1_1"/>
    <property type="match status" value="1"/>
</dbReference>
<keyword evidence="3 9" id="KW-0812">Transmembrane</keyword>
<dbReference type="GO" id="GO:0004930">
    <property type="term" value="F:G protein-coupled receptor activity"/>
    <property type="evidence" value="ECO:0007669"/>
    <property type="project" value="UniProtKB-KW"/>
</dbReference>
<dbReference type="GO" id="GO:0005886">
    <property type="term" value="C:plasma membrane"/>
    <property type="evidence" value="ECO:0007669"/>
    <property type="project" value="UniProtKB-SubCell"/>
</dbReference>
<dbReference type="SUPFAM" id="SSF81321">
    <property type="entry name" value="Family A G protein-coupled receptor-like"/>
    <property type="match status" value="1"/>
</dbReference>
<name>A0ABD2QF06_9PLAT</name>
<evidence type="ECO:0000313" key="12">
    <source>
        <dbReference type="EMBL" id="KAL3317812.1"/>
    </source>
</evidence>
<keyword evidence="8 9" id="KW-0807">Transducer</keyword>
<feature type="transmembrane region" description="Helical" evidence="10">
    <location>
        <begin position="61"/>
        <end position="79"/>
    </location>
</feature>
<keyword evidence="2" id="KW-1003">Cell membrane</keyword>
<dbReference type="Pfam" id="PF00001">
    <property type="entry name" value="7tm_1"/>
    <property type="match status" value="1"/>
</dbReference>
<dbReference type="InterPro" id="IPR000276">
    <property type="entry name" value="GPCR_Rhodpsn"/>
</dbReference>
<reference evidence="12 13" key="1">
    <citation type="submission" date="2024-11" db="EMBL/GenBank/DDBJ databases">
        <title>Adaptive evolution of stress response genes in parasites aligns with host niche diversity.</title>
        <authorList>
            <person name="Hahn C."/>
            <person name="Resl P."/>
        </authorList>
    </citation>
    <scope>NUCLEOTIDE SEQUENCE [LARGE SCALE GENOMIC DNA]</scope>
    <source>
        <strain evidence="12">EGGRZ-B1_66</strain>
        <tissue evidence="12">Body</tissue>
    </source>
</reference>
<feature type="transmembrane region" description="Helical" evidence="10">
    <location>
        <begin position="141"/>
        <end position="163"/>
    </location>
</feature>
<keyword evidence="7 9" id="KW-0675">Receptor</keyword>
<comment type="similarity">
    <text evidence="9">Belongs to the G-protein coupled receptor 1 family.</text>
</comment>
<evidence type="ECO:0000256" key="2">
    <source>
        <dbReference type="ARBA" id="ARBA00022475"/>
    </source>
</evidence>
<dbReference type="PANTHER" id="PTHR24247">
    <property type="entry name" value="5-HYDROXYTRYPTAMINE RECEPTOR"/>
    <property type="match status" value="1"/>
</dbReference>
<feature type="transmembrane region" description="Helical" evidence="10">
    <location>
        <begin position="26"/>
        <end position="49"/>
    </location>
</feature>
<evidence type="ECO:0000313" key="13">
    <source>
        <dbReference type="Proteomes" id="UP001626550"/>
    </source>
</evidence>
<evidence type="ECO:0000256" key="7">
    <source>
        <dbReference type="ARBA" id="ARBA00023170"/>
    </source>
</evidence>
<dbReference type="InterPro" id="IPR017452">
    <property type="entry name" value="GPCR_Rhodpsn_7TM"/>
</dbReference>
<keyword evidence="13" id="KW-1185">Reference proteome</keyword>
<evidence type="ECO:0000256" key="5">
    <source>
        <dbReference type="ARBA" id="ARBA00023040"/>
    </source>
</evidence>
<dbReference type="PROSITE" id="PS50262">
    <property type="entry name" value="G_PROTEIN_RECEP_F1_2"/>
    <property type="match status" value="1"/>
</dbReference>
<evidence type="ECO:0000256" key="4">
    <source>
        <dbReference type="ARBA" id="ARBA00022989"/>
    </source>
</evidence>
<comment type="subcellular location">
    <subcellularLocation>
        <location evidence="1">Cell membrane</location>
        <topology evidence="1">Multi-pass membrane protein</topology>
    </subcellularLocation>
</comment>
<dbReference type="PRINTS" id="PR00237">
    <property type="entry name" value="GPCRRHODOPSN"/>
</dbReference>
<dbReference type="Gene3D" id="1.20.1070.10">
    <property type="entry name" value="Rhodopsin 7-helix transmembrane proteins"/>
    <property type="match status" value="1"/>
</dbReference>
<evidence type="ECO:0000256" key="10">
    <source>
        <dbReference type="SAM" id="Phobius"/>
    </source>
</evidence>
<accession>A0ABD2QF06</accession>
<evidence type="ECO:0000256" key="6">
    <source>
        <dbReference type="ARBA" id="ARBA00023136"/>
    </source>
</evidence>
<keyword evidence="4 10" id="KW-1133">Transmembrane helix</keyword>
<keyword evidence="6 10" id="KW-0472">Membrane</keyword>
<comment type="caution">
    <text evidence="12">The sequence shown here is derived from an EMBL/GenBank/DDBJ whole genome shotgun (WGS) entry which is preliminary data.</text>
</comment>
<organism evidence="12 13">
    <name type="scientific">Cichlidogyrus casuarinus</name>
    <dbReference type="NCBI Taxonomy" id="1844966"/>
    <lineage>
        <taxon>Eukaryota</taxon>
        <taxon>Metazoa</taxon>
        <taxon>Spiralia</taxon>
        <taxon>Lophotrochozoa</taxon>
        <taxon>Platyhelminthes</taxon>
        <taxon>Monogenea</taxon>
        <taxon>Monopisthocotylea</taxon>
        <taxon>Dactylogyridea</taxon>
        <taxon>Ancyrocephalidae</taxon>
        <taxon>Cichlidogyrus</taxon>
    </lineage>
</organism>
<evidence type="ECO:0000256" key="8">
    <source>
        <dbReference type="ARBA" id="ARBA00023224"/>
    </source>
</evidence>
<dbReference type="PANTHER" id="PTHR24247:SF222">
    <property type="entry name" value="5-HYDROXYTRYPTAMINE (SEROTONIN) RECEPTOR 2B, ISOFORM E"/>
    <property type="match status" value="1"/>
</dbReference>
<protein>
    <submittedName>
        <fullName evidence="12">5-hydroxytryptamine (Serotonin) receptor 2B, G protein-coupled</fullName>
    </submittedName>
</protein>
<evidence type="ECO:0000256" key="1">
    <source>
        <dbReference type="ARBA" id="ARBA00004651"/>
    </source>
</evidence>